<dbReference type="GO" id="GO:0045493">
    <property type="term" value="P:xylan catabolic process"/>
    <property type="evidence" value="ECO:0007669"/>
    <property type="project" value="UniProtKB-KW"/>
</dbReference>
<dbReference type="Pfam" id="PF10503">
    <property type="entry name" value="Esterase_PHB"/>
    <property type="match status" value="1"/>
</dbReference>
<dbReference type="Proteomes" id="UP000179935">
    <property type="component" value="Unassembled WGS sequence"/>
</dbReference>
<dbReference type="GO" id="GO:0030600">
    <property type="term" value="F:feruloyl esterase activity"/>
    <property type="evidence" value="ECO:0007669"/>
    <property type="project" value="InterPro"/>
</dbReference>
<evidence type="ECO:0000256" key="6">
    <source>
        <dbReference type="ARBA" id="ARBA00023277"/>
    </source>
</evidence>
<keyword evidence="10" id="KW-1185">Reference proteome</keyword>
<dbReference type="InterPro" id="IPR029058">
    <property type="entry name" value="AB_hydrolase_fold"/>
</dbReference>
<accession>A0A1S2PHN3</accession>
<comment type="subcellular location">
    <subcellularLocation>
        <location evidence="1">Secreted</location>
    </subcellularLocation>
</comment>
<name>A0A1S2PHN3_9ACTN</name>
<evidence type="ECO:0000256" key="2">
    <source>
        <dbReference type="ARBA" id="ARBA00022525"/>
    </source>
</evidence>
<sequence length="261" mass="28032">MAASPAAAATAPAATGGDHNLSLTWQGKDRTFKLHTPPGYTPGKKLPLVVVMHWYPGTAEGIEAYTGFSKRADSHNFLVAYPQGLDGGYNALECCGSEDDVGFITAMVGRLVDGWDANPSRVYATGFSNGADMSFRLAVERSGVFAAVAPVSGGYTGPLTQDPGYVPSRPVPVITIVGSKDLGSLYFQAGIATWRERLGCVTTDRVNKPGEYTAIMSRCADGSRVHSYVIEGMGHEWPDDADYALNATDVVWKFLKKYKRH</sequence>
<evidence type="ECO:0000256" key="8">
    <source>
        <dbReference type="SAM" id="MobiDB-lite"/>
    </source>
</evidence>
<feature type="compositionally biased region" description="Low complexity" evidence="8">
    <location>
        <begin position="1"/>
        <end position="15"/>
    </location>
</feature>
<organism evidence="9 10">
    <name type="scientific">Streptomyces colonosanans</name>
    <dbReference type="NCBI Taxonomy" id="1428652"/>
    <lineage>
        <taxon>Bacteria</taxon>
        <taxon>Bacillati</taxon>
        <taxon>Actinomycetota</taxon>
        <taxon>Actinomycetes</taxon>
        <taxon>Kitasatosporales</taxon>
        <taxon>Streptomycetaceae</taxon>
        <taxon>Streptomyces</taxon>
    </lineage>
</organism>
<dbReference type="InterPro" id="IPR010126">
    <property type="entry name" value="Esterase_phb"/>
</dbReference>
<dbReference type="STRING" id="1428652.BIV24_12170"/>
<dbReference type="Gene3D" id="3.40.50.1820">
    <property type="entry name" value="alpha/beta hydrolase"/>
    <property type="match status" value="1"/>
</dbReference>
<keyword evidence="2" id="KW-0964">Secreted</keyword>
<evidence type="ECO:0008006" key="11">
    <source>
        <dbReference type="Google" id="ProtNLM"/>
    </source>
</evidence>
<proteinExistence type="predicted"/>
<evidence type="ECO:0000313" key="10">
    <source>
        <dbReference type="Proteomes" id="UP000179935"/>
    </source>
</evidence>
<dbReference type="InterPro" id="IPR043595">
    <property type="entry name" value="FaeB/C/D"/>
</dbReference>
<keyword evidence="4" id="KW-0732">Signal</keyword>
<dbReference type="GO" id="GO:0005576">
    <property type="term" value="C:extracellular region"/>
    <property type="evidence" value="ECO:0007669"/>
    <property type="project" value="UniProtKB-SubCell"/>
</dbReference>
<dbReference type="PANTHER" id="PTHR38050:SF2">
    <property type="entry name" value="FERULOYL ESTERASE C-RELATED"/>
    <property type="match status" value="1"/>
</dbReference>
<dbReference type="EMBL" id="MLYP01000032">
    <property type="protein sequence ID" value="OIJ93308.1"/>
    <property type="molecule type" value="Genomic_DNA"/>
</dbReference>
<dbReference type="AlphaFoldDB" id="A0A1S2PHN3"/>
<evidence type="ECO:0000256" key="1">
    <source>
        <dbReference type="ARBA" id="ARBA00004613"/>
    </source>
</evidence>
<keyword evidence="6" id="KW-0119">Carbohydrate metabolism</keyword>
<evidence type="ECO:0000256" key="7">
    <source>
        <dbReference type="ARBA" id="ARBA00023326"/>
    </source>
</evidence>
<keyword evidence="3" id="KW-0858">Xylan degradation</keyword>
<dbReference type="SUPFAM" id="SSF53474">
    <property type="entry name" value="alpha/beta-Hydrolases"/>
    <property type="match status" value="1"/>
</dbReference>
<reference evidence="9 10" key="1">
    <citation type="submission" date="2016-10" db="EMBL/GenBank/DDBJ databases">
        <title>Genome sequence of Streptomyces sp. MUSC 93.</title>
        <authorList>
            <person name="Lee L.-H."/>
            <person name="Ser H.-L."/>
            <person name="Law J.W.-F."/>
        </authorList>
    </citation>
    <scope>NUCLEOTIDE SEQUENCE [LARGE SCALE GENOMIC DNA]</scope>
    <source>
        <strain evidence="9 10">MUSC 93</strain>
    </source>
</reference>
<feature type="region of interest" description="Disordered" evidence="8">
    <location>
        <begin position="1"/>
        <end position="22"/>
    </location>
</feature>
<evidence type="ECO:0000313" key="9">
    <source>
        <dbReference type="EMBL" id="OIJ93308.1"/>
    </source>
</evidence>
<keyword evidence="5" id="KW-0378">Hydrolase</keyword>
<evidence type="ECO:0000256" key="4">
    <source>
        <dbReference type="ARBA" id="ARBA00022729"/>
    </source>
</evidence>
<dbReference type="PANTHER" id="PTHR38050">
    <property type="match status" value="1"/>
</dbReference>
<comment type="caution">
    <text evidence="9">The sequence shown here is derived from an EMBL/GenBank/DDBJ whole genome shotgun (WGS) entry which is preliminary data.</text>
</comment>
<gene>
    <name evidence="9" type="ORF">BIV24_12170</name>
</gene>
<evidence type="ECO:0000256" key="5">
    <source>
        <dbReference type="ARBA" id="ARBA00022801"/>
    </source>
</evidence>
<keyword evidence="7" id="KW-0624">Polysaccharide degradation</keyword>
<evidence type="ECO:0000256" key="3">
    <source>
        <dbReference type="ARBA" id="ARBA00022651"/>
    </source>
</evidence>
<protein>
    <recommendedName>
        <fullName evidence="11">Polyhydroxybutyrate depolymerase</fullName>
    </recommendedName>
</protein>